<accession>A0A7S0FG46</accession>
<feature type="region of interest" description="Disordered" evidence="1">
    <location>
        <begin position="492"/>
        <end position="598"/>
    </location>
</feature>
<dbReference type="AlphaFoldDB" id="A0A7S0FG46"/>
<organism evidence="3">
    <name type="scientific">Pyrodinium bahamense</name>
    <dbReference type="NCBI Taxonomy" id="73915"/>
    <lineage>
        <taxon>Eukaryota</taxon>
        <taxon>Sar</taxon>
        <taxon>Alveolata</taxon>
        <taxon>Dinophyceae</taxon>
        <taxon>Gonyaulacales</taxon>
        <taxon>Pyrocystaceae</taxon>
        <taxon>Pyrodinium</taxon>
    </lineage>
</organism>
<feature type="compositionally biased region" description="Low complexity" evidence="1">
    <location>
        <begin position="516"/>
        <end position="598"/>
    </location>
</feature>
<evidence type="ECO:0000313" key="3">
    <source>
        <dbReference type="EMBL" id="CAD8357825.1"/>
    </source>
</evidence>
<proteinExistence type="predicted"/>
<feature type="region of interest" description="Disordered" evidence="1">
    <location>
        <begin position="54"/>
        <end position="83"/>
    </location>
</feature>
<protein>
    <submittedName>
        <fullName evidence="3">Uncharacterized protein</fullName>
    </submittedName>
</protein>
<name>A0A7S0FG46_9DINO</name>
<sequence length="777" mass="80920">MPALWRCATWLIFMVAFLPELEAHAVDAQVSEARQTLGCNLLSLDSKMVRFMPGDVDEEKPRAKAPGSPPGREVEQQAARGPRGLMHDRAALLNLGSQRRAASAGAAANGGKQQGPLSAGWFGDFSQDESTYRTDGIDAGWDYPEKWAKEADYFPSSGEDVVTMPTAKPDKWFQETESAGKERAWQTYFPGIGNFHHRDQHLLPWHNTRTGTFQETYEPDSKVERAYEMTKAKTAAWFDSSVNQYDAFGRGKLPSPESKERYLEWSQRSRNTTLACAAPGCEVNAILKVFDGAVEEHEQCKLTVAVHPTDFDDEFSREYVELVQLNGRALRFRCHPQGRARACGVGGDEALRPCLEDFSLDGFVGKDGLLNITGRISPMVDECPVDGNLLSGVVIVNCLVHPTWLARPAGSNKVAEAVHWHKRETASPMNAMAKLQCREPGCVASTALLLSDKDIVNKTCRLTVTVAQTDFDGNHGSNEEVEWLKVDGNITKEHMKPGGNPCKGQARALTQAHSQAATGANASNGGSSSSSKSIDTSGSKSTDNSKSSGNSRSGDGSKSSSGNSSNSSGSRNSSSESSSMNSSNSSSNDTKSGAAASNDAGNASTGLLATVEGQAGGGFFHTVASNASAAVVGNNASGAGAGNATGAAAAAGHASSAVAGGATNFTAAGSSAAGSAAAGSAATGAGNSTAQPNGTADAAAAAALTAQLVGAGLHEAAAANASNDADDVERYVLVDGSDVTEAARDGRVEVSAKISGMVDECGSNGFLLDAEAVVVCE</sequence>
<evidence type="ECO:0000256" key="1">
    <source>
        <dbReference type="SAM" id="MobiDB-lite"/>
    </source>
</evidence>
<evidence type="ECO:0000256" key="2">
    <source>
        <dbReference type="SAM" id="SignalP"/>
    </source>
</evidence>
<reference evidence="3" key="1">
    <citation type="submission" date="2021-01" db="EMBL/GenBank/DDBJ databases">
        <authorList>
            <person name="Corre E."/>
            <person name="Pelletier E."/>
            <person name="Niang G."/>
            <person name="Scheremetjew M."/>
            <person name="Finn R."/>
            <person name="Kale V."/>
            <person name="Holt S."/>
            <person name="Cochrane G."/>
            <person name="Meng A."/>
            <person name="Brown T."/>
            <person name="Cohen L."/>
        </authorList>
    </citation>
    <scope>NUCLEOTIDE SEQUENCE</scope>
    <source>
        <strain evidence="3">Pbaha01</strain>
    </source>
</reference>
<gene>
    <name evidence="3" type="ORF">PBAH0796_LOCUS13192</name>
</gene>
<dbReference type="EMBL" id="HBEG01021786">
    <property type="protein sequence ID" value="CAD8357825.1"/>
    <property type="molecule type" value="Transcribed_RNA"/>
</dbReference>
<keyword evidence="2" id="KW-0732">Signal</keyword>
<feature type="signal peptide" evidence="2">
    <location>
        <begin position="1"/>
        <end position="23"/>
    </location>
</feature>
<feature type="chain" id="PRO_5030975427" evidence="2">
    <location>
        <begin position="24"/>
        <end position="777"/>
    </location>
</feature>